<evidence type="ECO:0000259" key="1">
    <source>
        <dbReference type="Pfam" id="PF01330"/>
    </source>
</evidence>
<dbReference type="InterPro" id="IPR012340">
    <property type="entry name" value="NA-bd_OB-fold"/>
</dbReference>
<keyword evidence="2" id="KW-0378">Hydrolase</keyword>
<protein>
    <submittedName>
        <fullName evidence="2">Holliday junction ATP-dependent DNA helicase RuvA</fullName>
        <ecNumber evidence="2">3.6.4.12</ecNumber>
    </submittedName>
</protein>
<organism evidence="2">
    <name type="scientific">mine drainage metagenome</name>
    <dbReference type="NCBI Taxonomy" id="410659"/>
    <lineage>
        <taxon>unclassified sequences</taxon>
        <taxon>metagenomes</taxon>
        <taxon>ecological metagenomes</taxon>
    </lineage>
</organism>
<feature type="domain" description="DNA helicase Holliday junction RuvA type" evidence="1">
    <location>
        <begin position="1"/>
        <end position="61"/>
    </location>
</feature>
<dbReference type="InterPro" id="IPR013849">
    <property type="entry name" value="DNA_helicase_Holl-junc_RuvA_I"/>
</dbReference>
<dbReference type="GO" id="GO:0006310">
    <property type="term" value="P:DNA recombination"/>
    <property type="evidence" value="ECO:0007669"/>
    <property type="project" value="InterPro"/>
</dbReference>
<dbReference type="SUPFAM" id="SSF50249">
    <property type="entry name" value="Nucleic acid-binding proteins"/>
    <property type="match status" value="1"/>
</dbReference>
<dbReference type="Pfam" id="PF01330">
    <property type="entry name" value="RuvA_N"/>
    <property type="match status" value="1"/>
</dbReference>
<name>A0A1J5QPB3_9ZZZZ</name>
<keyword evidence="2" id="KW-0547">Nucleotide-binding</keyword>
<dbReference type="EC" id="3.6.4.12" evidence="2"/>
<comment type="caution">
    <text evidence="2">The sequence shown here is derived from an EMBL/GenBank/DDBJ whole genome shotgun (WGS) entry which is preliminary data.</text>
</comment>
<reference evidence="2" key="1">
    <citation type="submission" date="2016-10" db="EMBL/GenBank/DDBJ databases">
        <title>Sequence of Gallionella enrichment culture.</title>
        <authorList>
            <person name="Poehlein A."/>
            <person name="Muehling M."/>
            <person name="Daniel R."/>
        </authorList>
    </citation>
    <scope>NUCLEOTIDE SEQUENCE</scope>
</reference>
<dbReference type="AlphaFoldDB" id="A0A1J5QPB3"/>
<dbReference type="GO" id="GO:0016787">
    <property type="term" value="F:hydrolase activity"/>
    <property type="evidence" value="ECO:0007669"/>
    <property type="project" value="UniProtKB-KW"/>
</dbReference>
<keyword evidence="2" id="KW-0347">Helicase</keyword>
<dbReference type="GO" id="GO:0009378">
    <property type="term" value="F:four-way junction helicase activity"/>
    <property type="evidence" value="ECO:0007669"/>
    <property type="project" value="InterPro"/>
</dbReference>
<sequence>MIASVRGTVQSVRLDAAVVEVGGVGLLVHATPVTLATLRIGATTSLATSLLVREDSLTLFGFAEAAERDVFETV</sequence>
<keyword evidence="2" id="KW-0067">ATP-binding</keyword>
<dbReference type="GO" id="GO:0005524">
    <property type="term" value="F:ATP binding"/>
    <property type="evidence" value="ECO:0007669"/>
    <property type="project" value="InterPro"/>
</dbReference>
<accession>A0A1J5QPB3</accession>
<evidence type="ECO:0000313" key="2">
    <source>
        <dbReference type="EMBL" id="OIQ85224.1"/>
    </source>
</evidence>
<proteinExistence type="predicted"/>
<dbReference type="GO" id="GO:0006281">
    <property type="term" value="P:DNA repair"/>
    <property type="evidence" value="ECO:0007669"/>
    <property type="project" value="InterPro"/>
</dbReference>
<dbReference type="EMBL" id="MLJW01000559">
    <property type="protein sequence ID" value="OIQ85224.1"/>
    <property type="molecule type" value="Genomic_DNA"/>
</dbReference>
<gene>
    <name evidence="2" type="primary">ruvA_11</name>
    <name evidence="2" type="ORF">GALL_329280</name>
</gene>
<dbReference type="Gene3D" id="2.40.50.140">
    <property type="entry name" value="Nucleic acid-binding proteins"/>
    <property type="match status" value="1"/>
</dbReference>